<accession>A0A086T242</accession>
<keyword evidence="3" id="KW-1185">Reference proteome</keyword>
<dbReference type="EMBL" id="JPKY01000069">
    <property type="protein sequence ID" value="KFH43424.1"/>
    <property type="molecule type" value="Genomic_DNA"/>
</dbReference>
<organism evidence="2 3">
    <name type="scientific">Hapsidospora chrysogenum (strain ATCC 11550 / CBS 779.69 / DSM 880 / IAM 14645 / JCM 23072 / IMI 49137)</name>
    <name type="common">Acremonium chrysogenum</name>
    <dbReference type="NCBI Taxonomy" id="857340"/>
    <lineage>
        <taxon>Eukaryota</taxon>
        <taxon>Fungi</taxon>
        <taxon>Dikarya</taxon>
        <taxon>Ascomycota</taxon>
        <taxon>Pezizomycotina</taxon>
        <taxon>Sordariomycetes</taxon>
        <taxon>Hypocreomycetidae</taxon>
        <taxon>Hypocreales</taxon>
        <taxon>Bionectriaceae</taxon>
        <taxon>Hapsidospora</taxon>
    </lineage>
</organism>
<feature type="region of interest" description="Disordered" evidence="1">
    <location>
        <begin position="49"/>
        <end position="91"/>
    </location>
</feature>
<dbReference type="Proteomes" id="UP000029964">
    <property type="component" value="Unassembled WGS sequence"/>
</dbReference>
<feature type="region of interest" description="Disordered" evidence="1">
    <location>
        <begin position="580"/>
        <end position="611"/>
    </location>
</feature>
<name>A0A086T242_HAPC1</name>
<evidence type="ECO:0000313" key="2">
    <source>
        <dbReference type="EMBL" id="KFH43424.1"/>
    </source>
</evidence>
<dbReference type="PANTHER" id="PTHR42055:SF1">
    <property type="entry name" value="YALI0E03476P"/>
    <property type="match status" value="1"/>
</dbReference>
<dbReference type="OrthoDB" id="5312133at2759"/>
<sequence length="611" mass="67991">MPKRRLVGPLPRINTRRLSLFLVCLASAAIVITVALSAIVPRSPRLSDYGRKITTNTPTSSTTTSRISETLSKSPLNPFKQASHPPPRQKNDEYGGSSWWVDWTWLSVPFSKLLTADDRALLPPLKERSPIYCYYDATVSKTREEKDAESDLLLTWRRAWWAQGFRPIILSAAEAMENPHHGQVQNLEMDDGLRADLMRWLAWDTMGGGLLAEHTMFPMGPKDDPILSHLRRGQYYGLTSWKGLRSALLAGPGPVVTAAVRAALGSPKLAEAKTVLAALQDDLVRTDDRPPSLAYYSRQVVDKKYGAVAEAAGKSAAQGLQALNKLINAHLHVAWQNTFSRGIEVLKPHPNHTTKMVSEAMGLAESLLACSETPMPGSCPPNRPKCTPCASAPKGMKIATVPYYRNSSNAFAIGVVPHPWTLATLDLLRDTFDIADLRLESRRDPWLTEVTGELLDSSASGDVRVMCLKEAVASDYAEARALWLTAEDPLPMDLEWHFGFSIPKHLHRAAEKPLDRDDPSEDPALEWILLERAKQVIAQVRSTEDTKIRASLEEWNPADTEAWKFARAFQARRAMERDQWEKEEAKYSQGSGTEGGRSAWSRWQDAKDDNG</sequence>
<comment type="caution">
    <text evidence="2">The sequence shown here is derived from an EMBL/GenBank/DDBJ whole genome shotgun (WGS) entry which is preliminary data.</text>
</comment>
<dbReference type="HOGENOM" id="CLU_030660_0_0_1"/>
<gene>
    <name evidence="2" type="ORF">ACRE_058080</name>
</gene>
<dbReference type="PANTHER" id="PTHR42055">
    <property type="entry name" value="YALI0E03476P"/>
    <property type="match status" value="1"/>
</dbReference>
<proteinExistence type="predicted"/>
<evidence type="ECO:0000313" key="3">
    <source>
        <dbReference type="Proteomes" id="UP000029964"/>
    </source>
</evidence>
<protein>
    <submittedName>
        <fullName evidence="2">Uncharacterized protein</fullName>
    </submittedName>
</protein>
<reference evidence="3" key="1">
    <citation type="journal article" date="2014" name="Genome Announc.">
        <title>Genome sequence and annotation of Acremonium chrysogenum, producer of the beta-lactam antibiotic cephalosporin C.</title>
        <authorList>
            <person name="Terfehr D."/>
            <person name="Dahlmann T.A."/>
            <person name="Specht T."/>
            <person name="Zadra I."/>
            <person name="Kuernsteiner H."/>
            <person name="Kueck U."/>
        </authorList>
    </citation>
    <scope>NUCLEOTIDE SEQUENCE [LARGE SCALE GENOMIC DNA]</scope>
    <source>
        <strain evidence="3">ATCC 11550 / CBS 779.69 / DSM 880 / IAM 14645 / JCM 23072 / IMI 49137</strain>
    </source>
</reference>
<evidence type="ECO:0000256" key="1">
    <source>
        <dbReference type="SAM" id="MobiDB-lite"/>
    </source>
</evidence>
<dbReference type="AlphaFoldDB" id="A0A086T242"/>
<feature type="compositionally biased region" description="Low complexity" evidence="1">
    <location>
        <begin position="54"/>
        <end position="72"/>
    </location>
</feature>